<dbReference type="EMBL" id="CAJHIT010000004">
    <property type="protein sequence ID" value="CAD6500854.1"/>
    <property type="molecule type" value="Genomic_DNA"/>
</dbReference>
<gene>
    <name evidence="2" type="ORF">BGTH12_LOCUS2212</name>
</gene>
<protein>
    <submittedName>
        <fullName evidence="2">BgTH12-06559</fullName>
    </submittedName>
</protein>
<evidence type="ECO:0000313" key="2">
    <source>
        <dbReference type="EMBL" id="CAD6500854.1"/>
    </source>
</evidence>
<reference evidence="2" key="1">
    <citation type="submission" date="2020-10" db="EMBL/GenBank/DDBJ databases">
        <authorList>
            <person name="Muller C M."/>
        </authorList>
    </citation>
    <scope>NUCLEOTIDE SEQUENCE</scope>
    <source>
        <strain evidence="2">THUN-12</strain>
    </source>
</reference>
<evidence type="ECO:0000259" key="1">
    <source>
        <dbReference type="Pfam" id="PF07985"/>
    </source>
</evidence>
<comment type="caution">
    <text evidence="2">The sequence shown here is derived from an EMBL/GenBank/DDBJ whole genome shotgun (WGS) entry which is preliminary data.</text>
</comment>
<name>A0A9W4CYF6_BLUGR</name>
<organism evidence="2 3">
    <name type="scientific">Blumeria graminis f. sp. triticale</name>
    <dbReference type="NCBI Taxonomy" id="1689686"/>
    <lineage>
        <taxon>Eukaryota</taxon>
        <taxon>Fungi</taxon>
        <taxon>Dikarya</taxon>
        <taxon>Ascomycota</taxon>
        <taxon>Pezizomycotina</taxon>
        <taxon>Leotiomycetes</taxon>
        <taxon>Erysiphales</taxon>
        <taxon>Erysiphaceae</taxon>
        <taxon>Blumeria</taxon>
    </lineage>
</organism>
<dbReference type="InterPro" id="IPR012942">
    <property type="entry name" value="SRR1-like"/>
</dbReference>
<dbReference type="Pfam" id="PF07985">
    <property type="entry name" value="SRR1"/>
    <property type="match status" value="1"/>
</dbReference>
<dbReference type="AlphaFoldDB" id="A0A9W4CYF6"/>
<sequence>MVRRNIAQSRIYISIPQPIIMATMKRKQVVDTEGWTHVVRKPRGTGYSKDRRVVRSNTHAGDFEINGVPYLDRTLENLHQEFCHWKKEWEESSACEKLQILLLKRKGSCGMKKVSNIVVLGLGSLLSARRDARRSSGTQLAAVQTILEILGPEIPVVVQDPQYTETDETFLSTRGWRVVKDPQAFDFVCESSLVFAVHCYIEIYKSIASRNKAPAVIIGTKMDNFKRMENSLDMIETALLLDNMVEECEAIDFPQIRYDFSDTKIYWRKKLNSTYSNDK</sequence>
<proteinExistence type="predicted"/>
<dbReference type="Proteomes" id="UP000683417">
    <property type="component" value="Unassembled WGS sequence"/>
</dbReference>
<evidence type="ECO:0000313" key="3">
    <source>
        <dbReference type="Proteomes" id="UP000683417"/>
    </source>
</evidence>
<feature type="domain" description="SRR1-like" evidence="1">
    <location>
        <begin position="106"/>
        <end position="267"/>
    </location>
</feature>
<dbReference type="PANTHER" id="PTHR42080">
    <property type="entry name" value="SRR1 DOMAIN-CONTAINING PROTEIN"/>
    <property type="match status" value="1"/>
</dbReference>
<dbReference type="PANTHER" id="PTHR42080:SF1">
    <property type="entry name" value="SRR1-LIKE DOMAIN-CONTAINING PROTEIN"/>
    <property type="match status" value="1"/>
</dbReference>
<accession>A0A9W4CYF6</accession>